<dbReference type="SUPFAM" id="SSF53448">
    <property type="entry name" value="Nucleotide-diphospho-sugar transferases"/>
    <property type="match status" value="1"/>
</dbReference>
<gene>
    <name evidence="1" type="ORF">H6G24_21315</name>
</gene>
<organism evidence="1 2">
    <name type="scientific">Calothrix parietina FACHB-288</name>
    <dbReference type="NCBI Taxonomy" id="2692896"/>
    <lineage>
        <taxon>Bacteria</taxon>
        <taxon>Bacillati</taxon>
        <taxon>Cyanobacteriota</taxon>
        <taxon>Cyanophyceae</taxon>
        <taxon>Nostocales</taxon>
        <taxon>Calotrichaceae</taxon>
        <taxon>Calothrix</taxon>
    </lineage>
</organism>
<protein>
    <recommendedName>
        <fullName evidence="3">Nucleotide-diphospho-sugar transferase domain-containing protein</fullName>
    </recommendedName>
</protein>
<accession>A0ABR8AE55</accession>
<dbReference type="Proteomes" id="UP000658514">
    <property type="component" value="Unassembled WGS sequence"/>
</dbReference>
<proteinExistence type="predicted"/>
<dbReference type="EMBL" id="JACJQH010000035">
    <property type="protein sequence ID" value="MBD2198019.1"/>
    <property type="molecule type" value="Genomic_DNA"/>
</dbReference>
<sequence length="285" mass="32779">MVNIGYHSSKIQGQFISSIYTQIVDKIINIPIKQARQVNINVYAFSCERDLAVQVASIRSFIRHVGVPHKFTVISDGSYTVNSCKLLSQIHPCVDVVDWQDLAAPQIPDYIFKHALNHPHRPTKAMWKRLAALMSLKIDSPTIYTDADILFFPGATDLIALCQSRDNLPWYLPDCKPSLDDRILLESDEKINPVNAGFFILKQQLDWYSPLERVAKFVESPIFYTDQTVVHLAMHHAHAKPLTKDKYIINVDDQFMYPDRYASQQIALRHYVNDVRHKFWLNVGV</sequence>
<evidence type="ECO:0008006" key="3">
    <source>
        <dbReference type="Google" id="ProtNLM"/>
    </source>
</evidence>
<name>A0ABR8AE55_9CYAN</name>
<keyword evidence="2" id="KW-1185">Reference proteome</keyword>
<dbReference type="InterPro" id="IPR029044">
    <property type="entry name" value="Nucleotide-diphossugar_trans"/>
</dbReference>
<evidence type="ECO:0000313" key="2">
    <source>
        <dbReference type="Proteomes" id="UP000658514"/>
    </source>
</evidence>
<reference evidence="1 2" key="1">
    <citation type="journal article" date="2020" name="ISME J.">
        <title>Comparative genomics reveals insights into cyanobacterial evolution and habitat adaptation.</title>
        <authorList>
            <person name="Chen M.Y."/>
            <person name="Teng W.K."/>
            <person name="Zhao L."/>
            <person name="Hu C.X."/>
            <person name="Zhou Y.K."/>
            <person name="Han B.P."/>
            <person name="Song L.R."/>
            <person name="Shu W.S."/>
        </authorList>
    </citation>
    <scope>NUCLEOTIDE SEQUENCE [LARGE SCALE GENOMIC DNA]</scope>
    <source>
        <strain evidence="1 2">FACHB-288</strain>
    </source>
</reference>
<comment type="caution">
    <text evidence="1">The sequence shown here is derived from an EMBL/GenBank/DDBJ whole genome shotgun (WGS) entry which is preliminary data.</text>
</comment>
<dbReference type="Gene3D" id="3.90.550.10">
    <property type="entry name" value="Spore Coat Polysaccharide Biosynthesis Protein SpsA, Chain A"/>
    <property type="match status" value="1"/>
</dbReference>
<evidence type="ECO:0000313" key="1">
    <source>
        <dbReference type="EMBL" id="MBD2198019.1"/>
    </source>
</evidence>